<evidence type="ECO:0000313" key="1">
    <source>
        <dbReference type="EMBL" id="QBD78416.1"/>
    </source>
</evidence>
<name>A0A4P6JU19_KTERU</name>
<accession>A0A4P6JU19</accession>
<proteinExistence type="predicted"/>
<dbReference type="AlphaFoldDB" id="A0A4P6JU19"/>
<evidence type="ECO:0000313" key="2">
    <source>
        <dbReference type="Proteomes" id="UP000290365"/>
    </source>
</evidence>
<reference evidence="1 2" key="1">
    <citation type="submission" date="2019-01" db="EMBL/GenBank/DDBJ databases">
        <title>Ktedonosporobacter rubrisoli SCAWS-G2.</title>
        <authorList>
            <person name="Huang Y."/>
            <person name="Yan B."/>
        </authorList>
    </citation>
    <scope>NUCLEOTIDE SEQUENCE [LARGE SCALE GENOMIC DNA]</scope>
    <source>
        <strain evidence="1 2">SCAWS-G2</strain>
    </source>
</reference>
<dbReference type="EMBL" id="CP035758">
    <property type="protein sequence ID" value="QBD78416.1"/>
    <property type="molecule type" value="Genomic_DNA"/>
</dbReference>
<sequence>MKGRTRRYYRVRLVAYDVIPSSYWHLPPRLASPSPTPLVFFIRSQRRFLHKVHLVRLQL</sequence>
<protein>
    <submittedName>
        <fullName evidence="1">Uncharacterized protein</fullName>
    </submittedName>
</protein>
<gene>
    <name evidence="1" type="ORF">EPA93_21420</name>
</gene>
<keyword evidence="2" id="KW-1185">Reference proteome</keyword>
<dbReference type="Proteomes" id="UP000290365">
    <property type="component" value="Chromosome"/>
</dbReference>
<dbReference type="KEGG" id="kbs:EPA93_21420"/>
<dbReference type="RefSeq" id="WP_129889469.1">
    <property type="nucleotide sequence ID" value="NZ_CP035758.1"/>
</dbReference>
<organism evidence="1 2">
    <name type="scientific">Ktedonosporobacter rubrisoli</name>
    <dbReference type="NCBI Taxonomy" id="2509675"/>
    <lineage>
        <taxon>Bacteria</taxon>
        <taxon>Bacillati</taxon>
        <taxon>Chloroflexota</taxon>
        <taxon>Ktedonobacteria</taxon>
        <taxon>Ktedonobacterales</taxon>
        <taxon>Ktedonosporobacteraceae</taxon>
        <taxon>Ktedonosporobacter</taxon>
    </lineage>
</organism>